<name>A0A7S1JVA7_9ALVE</name>
<feature type="compositionally biased region" description="Acidic residues" evidence="1">
    <location>
        <begin position="54"/>
        <end position="63"/>
    </location>
</feature>
<organism evidence="3">
    <name type="scientific">Vitrella brassicaformis</name>
    <dbReference type="NCBI Taxonomy" id="1169539"/>
    <lineage>
        <taxon>Eukaryota</taxon>
        <taxon>Sar</taxon>
        <taxon>Alveolata</taxon>
        <taxon>Colpodellida</taxon>
        <taxon>Vitrellaceae</taxon>
        <taxon>Vitrella</taxon>
    </lineage>
</organism>
<feature type="signal peptide" evidence="2">
    <location>
        <begin position="1"/>
        <end position="17"/>
    </location>
</feature>
<evidence type="ECO:0000313" key="3">
    <source>
        <dbReference type="EMBL" id="CAD9054394.1"/>
    </source>
</evidence>
<accession>A0A7S1JVA7</accession>
<reference evidence="3" key="1">
    <citation type="submission" date="2021-01" db="EMBL/GenBank/DDBJ databases">
        <authorList>
            <person name="Corre E."/>
            <person name="Pelletier E."/>
            <person name="Niang G."/>
            <person name="Scheremetjew M."/>
            <person name="Finn R."/>
            <person name="Kale V."/>
            <person name="Holt S."/>
            <person name="Cochrane G."/>
            <person name="Meng A."/>
            <person name="Brown T."/>
            <person name="Cohen L."/>
        </authorList>
    </citation>
    <scope>NUCLEOTIDE SEQUENCE</scope>
    <source>
        <strain evidence="3">CCMP3346</strain>
    </source>
</reference>
<feature type="chain" id="PRO_5031393793" evidence="2">
    <location>
        <begin position="18"/>
        <end position="205"/>
    </location>
</feature>
<dbReference type="EMBL" id="HBGB01016300">
    <property type="protein sequence ID" value="CAD9054394.1"/>
    <property type="molecule type" value="Transcribed_RNA"/>
</dbReference>
<keyword evidence="2" id="KW-0732">Signal</keyword>
<proteinExistence type="predicted"/>
<feature type="region of interest" description="Disordered" evidence="1">
    <location>
        <begin position="51"/>
        <end position="72"/>
    </location>
</feature>
<sequence>MRAFLLLPLLVLSLSAAHHVTQSVDNNDAGRNMMMQPGQPCRVWFAEELREEATGEEPQETQETEGGAGDEEKYAAAGGVVVSHMGASSMDVCAADGDVCVVTVIDNSDQPVGQGTCVSQPGTAEDYQKGLERNKRGNYCGTQQMNAQATRSGLLSFLPTSGEGTFCVAPYTRVIDKTIAAGTPWPTTHSLDSTLARFSQATRSG</sequence>
<protein>
    <submittedName>
        <fullName evidence="3">Uncharacterized protein</fullName>
    </submittedName>
</protein>
<evidence type="ECO:0000256" key="2">
    <source>
        <dbReference type="SAM" id="SignalP"/>
    </source>
</evidence>
<gene>
    <name evidence="3" type="ORF">VBRA1451_LOCUS9459</name>
</gene>
<evidence type="ECO:0000256" key="1">
    <source>
        <dbReference type="SAM" id="MobiDB-lite"/>
    </source>
</evidence>
<dbReference type="AlphaFoldDB" id="A0A7S1JVA7"/>